<dbReference type="WBParaSite" id="JU765_v2.g20748.t2">
    <property type="protein sequence ID" value="JU765_v2.g20748.t2"/>
    <property type="gene ID" value="JU765_v2.g20748"/>
</dbReference>
<evidence type="ECO:0000313" key="1">
    <source>
        <dbReference type="Proteomes" id="UP000887576"/>
    </source>
</evidence>
<dbReference type="Proteomes" id="UP000887576">
    <property type="component" value="Unplaced"/>
</dbReference>
<accession>A0AC34QZE9</accession>
<proteinExistence type="predicted"/>
<name>A0AC34QZE9_9BILA</name>
<organism evidence="1 2">
    <name type="scientific">Panagrolaimus sp. JU765</name>
    <dbReference type="NCBI Taxonomy" id="591449"/>
    <lineage>
        <taxon>Eukaryota</taxon>
        <taxon>Metazoa</taxon>
        <taxon>Ecdysozoa</taxon>
        <taxon>Nematoda</taxon>
        <taxon>Chromadorea</taxon>
        <taxon>Rhabditida</taxon>
        <taxon>Tylenchina</taxon>
        <taxon>Panagrolaimomorpha</taxon>
        <taxon>Panagrolaimoidea</taxon>
        <taxon>Panagrolaimidae</taxon>
        <taxon>Panagrolaimus</taxon>
    </lineage>
</organism>
<protein>
    <submittedName>
        <fullName evidence="2">Glycosylphosphatidylinositol anchor attachment 1 protein</fullName>
    </submittedName>
</protein>
<sequence length="86" mass="9561">MLRRLALQGSQPPKLVIKIVEKATILALISYFGAFAYIYYATLPDVIENTRVSENAFLPGVVRPRFDKEASLSIFAKGLKNAFKNG</sequence>
<reference evidence="2" key="1">
    <citation type="submission" date="2022-11" db="UniProtKB">
        <authorList>
            <consortium name="WormBaseParasite"/>
        </authorList>
    </citation>
    <scope>IDENTIFICATION</scope>
</reference>
<evidence type="ECO:0000313" key="2">
    <source>
        <dbReference type="WBParaSite" id="JU765_v2.g20748.t2"/>
    </source>
</evidence>